<evidence type="ECO:0008006" key="3">
    <source>
        <dbReference type="Google" id="ProtNLM"/>
    </source>
</evidence>
<dbReference type="GO" id="GO:0004803">
    <property type="term" value="F:transposase activity"/>
    <property type="evidence" value="ECO:0007669"/>
    <property type="project" value="InterPro"/>
</dbReference>
<dbReference type="Gene3D" id="3.30.70.1290">
    <property type="entry name" value="Transposase IS200-like"/>
    <property type="match status" value="1"/>
</dbReference>
<accession>A0A1F5X4E8</accession>
<organism evidence="1 2">
    <name type="scientific">Candidatus Giovannonibacteria bacterium RIFCSPLOWO2_01_FULL_44_16</name>
    <dbReference type="NCBI Taxonomy" id="1798348"/>
    <lineage>
        <taxon>Bacteria</taxon>
        <taxon>Candidatus Giovannoniibacteriota</taxon>
    </lineage>
</organism>
<dbReference type="EMBL" id="MFIA01000018">
    <property type="protein sequence ID" value="OGF82760.1"/>
    <property type="molecule type" value="Genomic_DNA"/>
</dbReference>
<comment type="caution">
    <text evidence="1">The sequence shown here is derived from an EMBL/GenBank/DDBJ whole genome shotgun (WGS) entry which is preliminary data.</text>
</comment>
<evidence type="ECO:0000313" key="2">
    <source>
        <dbReference type="Proteomes" id="UP000178046"/>
    </source>
</evidence>
<gene>
    <name evidence="1" type="ORF">A2924_03485</name>
</gene>
<dbReference type="SUPFAM" id="SSF143422">
    <property type="entry name" value="Transposase IS200-like"/>
    <property type="match status" value="1"/>
</dbReference>
<dbReference type="GO" id="GO:0003677">
    <property type="term" value="F:DNA binding"/>
    <property type="evidence" value="ECO:0007669"/>
    <property type="project" value="InterPro"/>
</dbReference>
<evidence type="ECO:0000313" key="1">
    <source>
        <dbReference type="EMBL" id="OGF82760.1"/>
    </source>
</evidence>
<dbReference type="InterPro" id="IPR036515">
    <property type="entry name" value="Transposase_17_sf"/>
</dbReference>
<sequence>MPNKIFGDGSPLVEVYAVTLMPNHFHICVKQLVNNGITLWMHRACNSFAKYFNIINERKGSLFMGRFKAVPIIENRQFFHVLVYVNSNPLDLYAPEWRKGKIKNWNAAKSFLNNYQFSSFGLENDSIIVDENIKKIISNDNFIKSFKKEYGGLENGVKDWSSRITDEYSDIFLE</sequence>
<protein>
    <recommendedName>
        <fullName evidence="3">Transposase IS200-like domain-containing protein</fullName>
    </recommendedName>
</protein>
<reference evidence="1 2" key="1">
    <citation type="journal article" date="2016" name="Nat. Commun.">
        <title>Thousands of microbial genomes shed light on interconnected biogeochemical processes in an aquifer system.</title>
        <authorList>
            <person name="Anantharaman K."/>
            <person name="Brown C.T."/>
            <person name="Hug L.A."/>
            <person name="Sharon I."/>
            <person name="Castelle C.J."/>
            <person name="Probst A.J."/>
            <person name="Thomas B.C."/>
            <person name="Singh A."/>
            <person name="Wilkins M.J."/>
            <person name="Karaoz U."/>
            <person name="Brodie E.L."/>
            <person name="Williams K.H."/>
            <person name="Hubbard S.S."/>
            <person name="Banfield J.F."/>
        </authorList>
    </citation>
    <scope>NUCLEOTIDE SEQUENCE [LARGE SCALE GENOMIC DNA]</scope>
</reference>
<proteinExistence type="predicted"/>
<dbReference type="PANTHER" id="PTHR34322:SF2">
    <property type="entry name" value="TRANSPOSASE IS200-LIKE DOMAIN-CONTAINING PROTEIN"/>
    <property type="match status" value="1"/>
</dbReference>
<dbReference type="AlphaFoldDB" id="A0A1F5X4E8"/>
<dbReference type="PANTHER" id="PTHR34322">
    <property type="entry name" value="TRANSPOSASE, Y1_TNP DOMAIN-CONTAINING"/>
    <property type="match status" value="1"/>
</dbReference>
<dbReference type="GO" id="GO:0006313">
    <property type="term" value="P:DNA transposition"/>
    <property type="evidence" value="ECO:0007669"/>
    <property type="project" value="InterPro"/>
</dbReference>
<dbReference type="Proteomes" id="UP000178046">
    <property type="component" value="Unassembled WGS sequence"/>
</dbReference>
<name>A0A1F5X4E8_9BACT</name>